<sequence length="111" mass="13218">QNKESIPDNRLNAWEIITKVKQEFWRRWHHEYLNNLNVRQRKRIDKEGLPKTGQLVLIKEDNVPPMRWKLGRIHELHPGTDEVARAATIRTTEGLKKRPTTRLAILPIEDR</sequence>
<evidence type="ECO:0000313" key="2">
    <source>
        <dbReference type="Proteomes" id="UP001239111"/>
    </source>
</evidence>
<protein>
    <submittedName>
        <fullName evidence="1">Uncharacterized protein</fullName>
    </submittedName>
</protein>
<feature type="non-terminal residue" evidence="1">
    <location>
        <position position="1"/>
    </location>
</feature>
<gene>
    <name evidence="1" type="ORF">QAD02_001585</name>
</gene>
<comment type="caution">
    <text evidence="1">The sequence shown here is derived from an EMBL/GenBank/DDBJ whole genome shotgun (WGS) entry which is preliminary data.</text>
</comment>
<reference evidence="1" key="1">
    <citation type="submission" date="2023-04" db="EMBL/GenBank/DDBJ databases">
        <title>A chromosome-level genome assembly of the parasitoid wasp Eretmocerus hayati.</title>
        <authorList>
            <person name="Zhong Y."/>
            <person name="Liu S."/>
            <person name="Liu Y."/>
        </authorList>
    </citation>
    <scope>NUCLEOTIDE SEQUENCE</scope>
    <source>
        <strain evidence="1">ZJU_SS_LIU_2023</strain>
    </source>
</reference>
<name>A0ACC2NGW9_9HYME</name>
<organism evidence="1 2">
    <name type="scientific">Eretmocerus hayati</name>
    <dbReference type="NCBI Taxonomy" id="131215"/>
    <lineage>
        <taxon>Eukaryota</taxon>
        <taxon>Metazoa</taxon>
        <taxon>Ecdysozoa</taxon>
        <taxon>Arthropoda</taxon>
        <taxon>Hexapoda</taxon>
        <taxon>Insecta</taxon>
        <taxon>Pterygota</taxon>
        <taxon>Neoptera</taxon>
        <taxon>Endopterygota</taxon>
        <taxon>Hymenoptera</taxon>
        <taxon>Apocrita</taxon>
        <taxon>Proctotrupomorpha</taxon>
        <taxon>Chalcidoidea</taxon>
        <taxon>Aphelinidae</taxon>
        <taxon>Aphelininae</taxon>
        <taxon>Eretmocerus</taxon>
    </lineage>
</organism>
<keyword evidence="2" id="KW-1185">Reference proteome</keyword>
<proteinExistence type="predicted"/>
<dbReference type="Proteomes" id="UP001239111">
    <property type="component" value="Chromosome 3"/>
</dbReference>
<dbReference type="EMBL" id="CM056743">
    <property type="protein sequence ID" value="KAJ8670326.1"/>
    <property type="molecule type" value="Genomic_DNA"/>
</dbReference>
<accession>A0ACC2NGW9</accession>
<evidence type="ECO:0000313" key="1">
    <source>
        <dbReference type="EMBL" id="KAJ8670326.1"/>
    </source>
</evidence>